<dbReference type="Pfam" id="PF07542">
    <property type="entry name" value="ATP12"/>
    <property type="match status" value="1"/>
</dbReference>
<dbReference type="Proteomes" id="UP001595445">
    <property type="component" value="Unassembled WGS sequence"/>
</dbReference>
<organism evidence="4 5">
    <name type="scientific">Tabrizicola soli</name>
    <dbReference type="NCBI Taxonomy" id="2185115"/>
    <lineage>
        <taxon>Bacteria</taxon>
        <taxon>Pseudomonadati</taxon>
        <taxon>Pseudomonadota</taxon>
        <taxon>Alphaproteobacteria</taxon>
        <taxon>Rhodobacterales</taxon>
        <taxon>Paracoccaceae</taxon>
        <taxon>Tabrizicola</taxon>
    </lineage>
</organism>
<gene>
    <name evidence="4" type="ORF">ACFOD6_01820</name>
</gene>
<evidence type="ECO:0000256" key="3">
    <source>
        <dbReference type="ARBA" id="ARBA00023186"/>
    </source>
</evidence>
<dbReference type="RefSeq" id="WP_197642583.1">
    <property type="nucleotide sequence ID" value="NZ_JAEACP010000005.1"/>
</dbReference>
<dbReference type="InterPro" id="IPR023335">
    <property type="entry name" value="ATP12_ortho_dom_sf"/>
</dbReference>
<dbReference type="PANTHER" id="PTHR21013">
    <property type="entry name" value="ATP SYNTHASE MITOCHONDRIAL F1 COMPLEX ASSEMBLY FACTOR 2/ATP12 PROTEIN, MITOCHONDRIAL PRECURSOR"/>
    <property type="match status" value="1"/>
</dbReference>
<dbReference type="Gene3D" id="3.30.2180.10">
    <property type="entry name" value="ATP12-like"/>
    <property type="match status" value="1"/>
</dbReference>
<dbReference type="EMBL" id="JBHRSM010000001">
    <property type="protein sequence ID" value="MFC3084775.1"/>
    <property type="molecule type" value="Genomic_DNA"/>
</dbReference>
<dbReference type="PANTHER" id="PTHR21013:SF10">
    <property type="entry name" value="ATP SYNTHASE MITOCHONDRIAL F1 COMPLEX ASSEMBLY FACTOR 2"/>
    <property type="match status" value="1"/>
</dbReference>
<dbReference type="InterPro" id="IPR042272">
    <property type="entry name" value="ATP12_ATP_synth-F1-assembly_N"/>
</dbReference>
<keyword evidence="2" id="KW-0809">Transit peptide</keyword>
<dbReference type="SUPFAM" id="SSF160909">
    <property type="entry name" value="ATP12-like"/>
    <property type="match status" value="1"/>
</dbReference>
<evidence type="ECO:0000313" key="4">
    <source>
        <dbReference type="EMBL" id="MFC3084775.1"/>
    </source>
</evidence>
<keyword evidence="3" id="KW-0143">Chaperone</keyword>
<name>A0ABV7DQU7_9RHOB</name>
<comment type="caution">
    <text evidence="4">The sequence shown here is derived from an EMBL/GenBank/DDBJ whole genome shotgun (WGS) entry which is preliminary data.</text>
</comment>
<protein>
    <submittedName>
        <fullName evidence="4">ATP12 family chaperone protein</fullName>
    </submittedName>
</protein>
<evidence type="ECO:0000256" key="1">
    <source>
        <dbReference type="ARBA" id="ARBA00008231"/>
    </source>
</evidence>
<accession>A0ABV7DQU7</accession>
<sequence>MSVWAPRRFWTTASVVPAGGGFAVQLDGKPVRTPLKAPLVLPTEGLARAVAAEWQAVEGKVDPSVMPFTRMANSAIDKVAPQFAAVAGMLAEYGGSDLTCYRAERPEGLVERQAKGWDPLLDWTAATFAAPLHPTPGVMPRPQPEASLAALSAAVHALTPFQLAAFHDLVALSGSLVLALAVTRGRLGAEEAWSLSRIDENWQIEEWGEDEEAAEATARKHGDFLQADRFFALCR</sequence>
<evidence type="ECO:0000256" key="2">
    <source>
        <dbReference type="ARBA" id="ARBA00022946"/>
    </source>
</evidence>
<proteinExistence type="inferred from homology"/>
<evidence type="ECO:0000313" key="5">
    <source>
        <dbReference type="Proteomes" id="UP001595445"/>
    </source>
</evidence>
<reference evidence="5" key="1">
    <citation type="journal article" date="2019" name="Int. J. Syst. Evol. Microbiol.">
        <title>The Global Catalogue of Microorganisms (GCM) 10K type strain sequencing project: providing services to taxonomists for standard genome sequencing and annotation.</title>
        <authorList>
            <consortium name="The Broad Institute Genomics Platform"/>
            <consortium name="The Broad Institute Genome Sequencing Center for Infectious Disease"/>
            <person name="Wu L."/>
            <person name="Ma J."/>
        </authorList>
    </citation>
    <scope>NUCLEOTIDE SEQUENCE [LARGE SCALE GENOMIC DNA]</scope>
    <source>
        <strain evidence="5">KCTC 62102</strain>
    </source>
</reference>
<dbReference type="InterPro" id="IPR011419">
    <property type="entry name" value="ATP12_ATP_synth-F1-assembly"/>
</dbReference>
<comment type="similarity">
    <text evidence="1">Belongs to the ATP12 family.</text>
</comment>
<dbReference type="Gene3D" id="1.10.3580.10">
    <property type="entry name" value="ATP12 ATPase"/>
    <property type="match status" value="1"/>
</dbReference>
<keyword evidence="5" id="KW-1185">Reference proteome</keyword>